<evidence type="ECO:0000256" key="1">
    <source>
        <dbReference type="SAM" id="Phobius"/>
    </source>
</evidence>
<keyword evidence="1" id="KW-1133">Transmembrane helix</keyword>
<proteinExistence type="predicted"/>
<feature type="transmembrane region" description="Helical" evidence="1">
    <location>
        <begin position="58"/>
        <end position="76"/>
    </location>
</feature>
<dbReference type="AlphaFoldDB" id="E8WX79"/>
<feature type="transmembrane region" description="Helical" evidence="1">
    <location>
        <begin position="209"/>
        <end position="229"/>
    </location>
</feature>
<dbReference type="PANTHER" id="PTHR31061">
    <property type="entry name" value="LD22376P"/>
    <property type="match status" value="1"/>
</dbReference>
<evidence type="ECO:0000313" key="3">
    <source>
        <dbReference type="Proteomes" id="UP000000343"/>
    </source>
</evidence>
<dbReference type="STRING" id="1198114.AciX9_2697"/>
<keyword evidence="1" id="KW-0812">Transmembrane</keyword>
<dbReference type="OrthoDB" id="9788724at2"/>
<keyword evidence="1" id="KW-0472">Membrane</keyword>
<name>E8WX79_GRATM</name>
<dbReference type="KEGG" id="acm:AciX9_2697"/>
<dbReference type="Proteomes" id="UP000000343">
    <property type="component" value="Chromosome"/>
</dbReference>
<feature type="transmembrane region" description="Helical" evidence="1">
    <location>
        <begin position="147"/>
        <end position="164"/>
    </location>
</feature>
<feature type="transmembrane region" description="Helical" evidence="1">
    <location>
        <begin position="241"/>
        <end position="259"/>
    </location>
</feature>
<feature type="transmembrane region" description="Helical" evidence="1">
    <location>
        <begin position="97"/>
        <end position="116"/>
    </location>
</feature>
<organism evidence="3">
    <name type="scientific">Granulicella tundricola (strain ATCC BAA-1859 / DSM 23138 / MP5ACTX9)</name>
    <dbReference type="NCBI Taxonomy" id="1198114"/>
    <lineage>
        <taxon>Bacteria</taxon>
        <taxon>Pseudomonadati</taxon>
        <taxon>Acidobacteriota</taxon>
        <taxon>Terriglobia</taxon>
        <taxon>Terriglobales</taxon>
        <taxon>Acidobacteriaceae</taxon>
        <taxon>Granulicella</taxon>
    </lineage>
</organism>
<dbReference type="eggNOG" id="COG4299">
    <property type="taxonomic scope" value="Bacteria"/>
</dbReference>
<dbReference type="PaxDb" id="1198114-AciX9_2697"/>
<dbReference type="HOGENOM" id="CLU_029171_4_0_0"/>
<dbReference type="EMBL" id="CP002480">
    <property type="protein sequence ID" value="ADW69721.1"/>
    <property type="molecule type" value="Genomic_DNA"/>
</dbReference>
<reference evidence="3" key="1">
    <citation type="submission" date="2011-01" db="EMBL/GenBank/DDBJ databases">
        <title>Complete sequence of chromosome of Acidobacterium sp. MP5ACTX9.</title>
        <authorList>
            <consortium name="US DOE Joint Genome Institute"/>
            <person name="Lucas S."/>
            <person name="Copeland A."/>
            <person name="Lapidus A."/>
            <person name="Cheng J.-F."/>
            <person name="Goodwin L."/>
            <person name="Pitluck S."/>
            <person name="Teshima H."/>
            <person name="Detter J.C."/>
            <person name="Han C."/>
            <person name="Tapia R."/>
            <person name="Land M."/>
            <person name="Hauser L."/>
            <person name="Kyrpides N."/>
            <person name="Ivanova N."/>
            <person name="Ovchinnikova G."/>
            <person name="Pagani I."/>
            <person name="Rawat S.R."/>
            <person name="Mannisto M."/>
            <person name="Haggblom M.M."/>
            <person name="Woyke T."/>
        </authorList>
    </citation>
    <scope>NUCLEOTIDE SEQUENCE [LARGE SCALE GENOMIC DNA]</scope>
    <source>
        <strain evidence="3">MP5ACTX9</strain>
    </source>
</reference>
<evidence type="ECO:0000313" key="2">
    <source>
        <dbReference type="EMBL" id="ADW69721.1"/>
    </source>
</evidence>
<feature type="transmembrane region" description="Helical" evidence="1">
    <location>
        <begin position="122"/>
        <end position="140"/>
    </location>
</feature>
<dbReference type="RefSeq" id="WP_013581036.1">
    <property type="nucleotide sequence ID" value="NC_015064.1"/>
</dbReference>
<feature type="transmembrane region" description="Helical" evidence="1">
    <location>
        <begin position="358"/>
        <end position="381"/>
    </location>
</feature>
<keyword evidence="3" id="KW-1185">Reference proteome</keyword>
<protein>
    <recommendedName>
        <fullName evidence="4">Heparan-alpha-glucosaminide N-acetyltransferase catalytic domain-containing protein</fullName>
    </recommendedName>
</protein>
<accession>E8WX79</accession>
<feature type="transmembrane region" description="Helical" evidence="1">
    <location>
        <begin position="271"/>
        <end position="294"/>
    </location>
</feature>
<dbReference type="PANTHER" id="PTHR31061:SF24">
    <property type="entry name" value="LD22376P"/>
    <property type="match status" value="1"/>
</dbReference>
<sequence>MTEQALGDIQRPSRLLSIDLLRGLTIGFMILVNDAGSERDAYAPLQHAWWNGFTPTDLVFPTFLFLVGITTVLSLGSRMDRNVPRMTLFWSVLRRAVLIYVVGILASTFPFTHLAGMRFVGVLPRIALCYLIVGSLLLISKSWKDKVVILAACLIGYWALLRFVPVPGYGVPTHDVPLLDRDGNLAAWLDRWMFAPQHLYERTRDPEGLLSTIPAVGTALLGLLTGLFLRSQHALRTKIMGIAGAATVSILLGLLWNITLPINKKMWTSSYVLFAGGLSMLLLAACMTLIDIPAERESKLQRSARSRFFTPFLVFGTNAIAAYVLADLLEEILSTIHIAGHSLHHVLWYALRNAIPDIAFASLLYALAYVFVCWLIIYQLYRRKIFLKL</sequence>
<evidence type="ECO:0008006" key="4">
    <source>
        <dbReference type="Google" id="ProtNLM"/>
    </source>
</evidence>
<gene>
    <name evidence="2" type="ordered locus">AciX9_2697</name>
</gene>
<feature type="transmembrane region" description="Helical" evidence="1">
    <location>
        <begin position="306"/>
        <end position="326"/>
    </location>
</feature>